<evidence type="ECO:0000313" key="3">
    <source>
        <dbReference type="Proteomes" id="UP000005824"/>
    </source>
</evidence>
<feature type="coiled-coil region" evidence="1">
    <location>
        <begin position="53"/>
        <end position="80"/>
    </location>
</feature>
<dbReference type="InParanoid" id="B4D635"/>
<dbReference type="AlphaFoldDB" id="B4D635"/>
<proteinExistence type="predicted"/>
<organism evidence="2 3">
    <name type="scientific">Chthoniobacter flavus Ellin428</name>
    <dbReference type="NCBI Taxonomy" id="497964"/>
    <lineage>
        <taxon>Bacteria</taxon>
        <taxon>Pseudomonadati</taxon>
        <taxon>Verrucomicrobiota</taxon>
        <taxon>Spartobacteria</taxon>
        <taxon>Chthoniobacterales</taxon>
        <taxon>Chthoniobacteraceae</taxon>
        <taxon>Chthoniobacter</taxon>
    </lineage>
</organism>
<sequence>MKPETFPLARGVPMELLTERGLNRSFIKVVEEHQRDGRPVVTRRDGKPAFVPAEELTEEVAEARRRIAELDEEIARYRCAPFSVNETPED</sequence>
<comment type="caution">
    <text evidence="2">The sequence shown here is derived from an EMBL/GenBank/DDBJ whole genome shotgun (WGS) entry which is preliminary data.</text>
</comment>
<evidence type="ECO:0000256" key="1">
    <source>
        <dbReference type="SAM" id="Coils"/>
    </source>
</evidence>
<dbReference type="Proteomes" id="UP000005824">
    <property type="component" value="Unassembled WGS sequence"/>
</dbReference>
<gene>
    <name evidence="2" type="ORF">CfE428DRAFT_4374</name>
</gene>
<name>B4D635_9BACT</name>
<evidence type="ECO:0000313" key="2">
    <source>
        <dbReference type="EMBL" id="EDY18238.1"/>
    </source>
</evidence>
<dbReference type="EMBL" id="ABVL01000014">
    <property type="protein sequence ID" value="EDY18238.1"/>
    <property type="molecule type" value="Genomic_DNA"/>
</dbReference>
<protein>
    <submittedName>
        <fullName evidence="2">Uncharacterized protein</fullName>
    </submittedName>
</protein>
<dbReference type="RefSeq" id="WP_006981698.1">
    <property type="nucleotide sequence ID" value="NZ_ABVL01000014.1"/>
</dbReference>
<keyword evidence="1" id="KW-0175">Coiled coil</keyword>
<accession>B4D635</accession>
<keyword evidence="3" id="KW-1185">Reference proteome</keyword>
<dbReference type="STRING" id="497964.CfE428DRAFT_4374"/>
<reference evidence="2 3" key="1">
    <citation type="journal article" date="2011" name="J. Bacteriol.">
        <title>Genome sequence of Chthoniobacter flavus Ellin428, an aerobic heterotrophic soil bacterium.</title>
        <authorList>
            <person name="Kant R."/>
            <person name="van Passel M.W."/>
            <person name="Palva A."/>
            <person name="Lucas S."/>
            <person name="Lapidus A."/>
            <person name="Glavina Del Rio T."/>
            <person name="Dalin E."/>
            <person name="Tice H."/>
            <person name="Bruce D."/>
            <person name="Goodwin L."/>
            <person name="Pitluck S."/>
            <person name="Larimer F.W."/>
            <person name="Land M.L."/>
            <person name="Hauser L."/>
            <person name="Sangwan P."/>
            <person name="de Vos W.M."/>
            <person name="Janssen P.H."/>
            <person name="Smidt H."/>
        </authorList>
    </citation>
    <scope>NUCLEOTIDE SEQUENCE [LARGE SCALE GENOMIC DNA]</scope>
    <source>
        <strain evidence="2 3">Ellin428</strain>
    </source>
</reference>